<reference evidence="1" key="1">
    <citation type="submission" date="2022-07" db="EMBL/GenBank/DDBJ databases">
        <title>Phylogenomic reconstructions and comparative analyses of Kickxellomycotina fungi.</title>
        <authorList>
            <person name="Reynolds N.K."/>
            <person name="Stajich J.E."/>
            <person name="Barry K."/>
            <person name="Grigoriev I.V."/>
            <person name="Crous P."/>
            <person name="Smith M.E."/>
        </authorList>
    </citation>
    <scope>NUCLEOTIDE SEQUENCE</scope>
    <source>
        <strain evidence="1">BCRC 34780</strain>
    </source>
</reference>
<evidence type="ECO:0000313" key="2">
    <source>
        <dbReference type="Proteomes" id="UP001140087"/>
    </source>
</evidence>
<evidence type="ECO:0000313" key="1">
    <source>
        <dbReference type="EMBL" id="KAJ2789777.1"/>
    </source>
</evidence>
<sequence length="208" mass="21725">MNPRTSMADAPRLPSLRTSSIDMLARSPQLPIAGGGGGSSTPDMSRLAAITTPRSNAAVVAGGGRPQHMPATPSRGTEYLVAVRVAGSRIEAALSQSLQTSVISMQLATALNMPVARMPPNSRVWSSGGKSWQVVGEVAAMPFACGNMTFTHNFKVVPGAAAAHDLTRDMVLGNDFCVGNKGRIKDNRLHLEKLAMPVSVAVRPVPAS</sequence>
<proteinExistence type="predicted"/>
<keyword evidence="2" id="KW-1185">Reference proteome</keyword>
<organism evidence="1 2">
    <name type="scientific">Coemansia helicoidea</name>
    <dbReference type="NCBI Taxonomy" id="1286919"/>
    <lineage>
        <taxon>Eukaryota</taxon>
        <taxon>Fungi</taxon>
        <taxon>Fungi incertae sedis</taxon>
        <taxon>Zoopagomycota</taxon>
        <taxon>Kickxellomycotina</taxon>
        <taxon>Kickxellomycetes</taxon>
        <taxon>Kickxellales</taxon>
        <taxon>Kickxellaceae</taxon>
        <taxon>Coemansia</taxon>
    </lineage>
</organism>
<dbReference type="Proteomes" id="UP001140087">
    <property type="component" value="Unassembled WGS sequence"/>
</dbReference>
<gene>
    <name evidence="1" type="ORF">H4R21_006663</name>
</gene>
<accession>A0ACC1KH65</accession>
<dbReference type="EMBL" id="JANBUN010003685">
    <property type="protein sequence ID" value="KAJ2789777.1"/>
    <property type="molecule type" value="Genomic_DNA"/>
</dbReference>
<name>A0ACC1KH65_9FUNG</name>
<comment type="caution">
    <text evidence="1">The sequence shown here is derived from an EMBL/GenBank/DDBJ whole genome shotgun (WGS) entry which is preliminary data.</text>
</comment>
<protein>
    <submittedName>
        <fullName evidence="1">Uncharacterized protein</fullName>
    </submittedName>
</protein>